<dbReference type="InterPro" id="IPR043131">
    <property type="entry name" value="BCAT-like_N"/>
</dbReference>
<comment type="cofactor">
    <cofactor evidence="1 10">
        <name>pyridoxal 5'-phosphate</name>
        <dbReference type="ChEBI" id="CHEBI:597326"/>
    </cofactor>
</comment>
<dbReference type="EMBL" id="JAQQBS010001422">
    <property type="protein sequence ID" value="KAK0165299.1"/>
    <property type="molecule type" value="Genomic_DNA"/>
</dbReference>
<dbReference type="InterPro" id="IPR005786">
    <property type="entry name" value="B_amino_transII"/>
</dbReference>
<comment type="caution">
    <text evidence="12">The sequence shown here is derived from an EMBL/GenBank/DDBJ whole genome shotgun (WGS) entry which is preliminary data.</text>
</comment>
<dbReference type="Pfam" id="PF01063">
    <property type="entry name" value="Aminotran_4"/>
    <property type="match status" value="1"/>
</dbReference>
<dbReference type="PROSITE" id="PS00770">
    <property type="entry name" value="AA_TRANSFER_CLASS_4"/>
    <property type="match status" value="1"/>
</dbReference>
<evidence type="ECO:0000256" key="1">
    <source>
        <dbReference type="ARBA" id="ARBA00001933"/>
    </source>
</evidence>
<dbReference type="GO" id="GO:0009098">
    <property type="term" value="P:L-leucine biosynthetic process"/>
    <property type="evidence" value="ECO:0007669"/>
    <property type="project" value="TreeGrafter"/>
</dbReference>
<reference evidence="12" key="2">
    <citation type="submission" date="2023-03" db="EMBL/GenBank/DDBJ databases">
        <authorList>
            <person name="Inwood S.N."/>
            <person name="Skelly J.G."/>
            <person name="Guhlin J."/>
            <person name="Harrop T.W.R."/>
            <person name="Goldson S.G."/>
            <person name="Dearden P.K."/>
        </authorList>
    </citation>
    <scope>NUCLEOTIDE SEQUENCE</scope>
    <source>
        <strain evidence="12">Irish</strain>
        <tissue evidence="12">Whole body</tissue>
    </source>
</reference>
<dbReference type="PANTHER" id="PTHR11825:SF44">
    <property type="entry name" value="BRANCHED-CHAIN-AMINO-ACID AMINOTRANSFERASE"/>
    <property type="match status" value="1"/>
</dbReference>
<proteinExistence type="inferred from homology"/>
<evidence type="ECO:0000256" key="10">
    <source>
        <dbReference type="RuleBase" id="RU004516"/>
    </source>
</evidence>
<dbReference type="GO" id="GO:0004084">
    <property type="term" value="F:branched-chain-amino-acid transaminase activity"/>
    <property type="evidence" value="ECO:0007669"/>
    <property type="project" value="UniProtKB-EC"/>
</dbReference>
<dbReference type="CDD" id="cd01557">
    <property type="entry name" value="BCAT_beta_family"/>
    <property type="match status" value="1"/>
</dbReference>
<dbReference type="SUPFAM" id="SSF56752">
    <property type="entry name" value="D-aminoacid aminotransferase-like PLP-dependent enzymes"/>
    <property type="match status" value="1"/>
</dbReference>
<keyword evidence="6 10" id="KW-0663">Pyridoxal phosphate</keyword>
<sequence>MIYLRKKIVSRTGLLDQLKYVMRFSSSLQIRNQECPQQEPERSFKYADLTVRLAPPHLLQPKPDVRDLVFGKYFTDHMLKIFYHEDLGGWQTPEITPLENLVLHPATKALHYAVQVFEGAKAYRGRDGKIRLFRPELNMERLNRSASRFGLPTFNGGELIKCISRLISIDQEWVPHCETASLYIRPTLIGVDPTLGVAVSRSALFYAILCPVGSYFHNSADKEGVSLLADPSYTRAWQGGCGDQKGGSNYGPTIHVQEKASQKGLQQVLWLHGADMQLTEVGTMNIFVFIINENGEKELITPPLNGLILPGVTRSSILSIARELDQFKVSERNITMEEICQLISEKRLLEMFGAGTACVVSPISHIDFLDRPLHIPTMEQSDAVHKMFLKTLLEIQYGYEPNHPWALEID</sequence>
<dbReference type="InterPro" id="IPR033939">
    <property type="entry name" value="BCAT_family"/>
</dbReference>
<evidence type="ECO:0000256" key="6">
    <source>
        <dbReference type="ARBA" id="ARBA00022898"/>
    </source>
</evidence>
<comment type="catalytic activity">
    <reaction evidence="11">
        <text>L-leucine + 2-oxoglutarate = 4-methyl-2-oxopentanoate + L-glutamate</text>
        <dbReference type="Rhea" id="RHEA:18321"/>
        <dbReference type="ChEBI" id="CHEBI:16810"/>
        <dbReference type="ChEBI" id="CHEBI:17865"/>
        <dbReference type="ChEBI" id="CHEBI:29985"/>
        <dbReference type="ChEBI" id="CHEBI:57427"/>
        <dbReference type="EC" id="2.6.1.42"/>
    </reaction>
</comment>
<evidence type="ECO:0000256" key="11">
    <source>
        <dbReference type="RuleBase" id="RU004517"/>
    </source>
</evidence>
<gene>
    <name evidence="12" type="ORF">PV328_003826</name>
</gene>
<keyword evidence="13" id="KW-1185">Reference proteome</keyword>
<comment type="similarity">
    <text evidence="2 9">Belongs to the class-IV pyridoxal-phosphate-dependent aminotransferase family.</text>
</comment>
<dbReference type="InterPro" id="IPR043132">
    <property type="entry name" value="BCAT-like_C"/>
</dbReference>
<dbReference type="NCBIfam" id="TIGR01123">
    <property type="entry name" value="ilvE_II"/>
    <property type="match status" value="1"/>
</dbReference>
<comment type="catalytic activity">
    <reaction evidence="11">
        <text>L-valine + 2-oxoglutarate = 3-methyl-2-oxobutanoate + L-glutamate</text>
        <dbReference type="Rhea" id="RHEA:24813"/>
        <dbReference type="ChEBI" id="CHEBI:11851"/>
        <dbReference type="ChEBI" id="CHEBI:16810"/>
        <dbReference type="ChEBI" id="CHEBI:29985"/>
        <dbReference type="ChEBI" id="CHEBI:57762"/>
        <dbReference type="EC" id="2.6.1.42"/>
    </reaction>
</comment>
<keyword evidence="3 11" id="KW-0032">Aminotransferase</keyword>
<dbReference type="AlphaFoldDB" id="A0AA39F987"/>
<dbReference type="Gene3D" id="3.20.10.10">
    <property type="entry name" value="D-amino Acid Aminotransferase, subunit A, domain 2"/>
    <property type="match status" value="1"/>
</dbReference>
<comment type="catalytic activity">
    <reaction evidence="11">
        <text>L-isoleucine + 2-oxoglutarate = (S)-3-methyl-2-oxopentanoate + L-glutamate</text>
        <dbReference type="Rhea" id="RHEA:24801"/>
        <dbReference type="ChEBI" id="CHEBI:16810"/>
        <dbReference type="ChEBI" id="CHEBI:29985"/>
        <dbReference type="ChEBI" id="CHEBI:35146"/>
        <dbReference type="ChEBI" id="CHEBI:58045"/>
        <dbReference type="EC" id="2.6.1.42"/>
    </reaction>
</comment>
<dbReference type="GO" id="GO:0005739">
    <property type="term" value="C:mitochondrion"/>
    <property type="evidence" value="ECO:0007669"/>
    <property type="project" value="TreeGrafter"/>
</dbReference>
<evidence type="ECO:0000256" key="2">
    <source>
        <dbReference type="ARBA" id="ARBA00009320"/>
    </source>
</evidence>
<dbReference type="GO" id="GO:0009099">
    <property type="term" value="P:L-valine biosynthetic process"/>
    <property type="evidence" value="ECO:0007669"/>
    <property type="project" value="TreeGrafter"/>
</dbReference>
<dbReference type="InterPro" id="IPR036038">
    <property type="entry name" value="Aminotransferase-like"/>
</dbReference>
<dbReference type="EC" id="2.6.1.42" evidence="11"/>
<evidence type="ECO:0000256" key="5">
    <source>
        <dbReference type="ARBA" id="ARBA00022679"/>
    </source>
</evidence>
<protein>
    <recommendedName>
        <fullName evidence="11">Branched-chain-amino-acid aminotransferase</fullName>
        <ecNumber evidence="11">2.6.1.42</ecNumber>
    </recommendedName>
</protein>
<dbReference type="Proteomes" id="UP001168990">
    <property type="component" value="Unassembled WGS sequence"/>
</dbReference>
<evidence type="ECO:0000256" key="3">
    <source>
        <dbReference type="ARBA" id="ARBA00022576"/>
    </source>
</evidence>
<name>A0AA39F987_9HYME</name>
<reference evidence="12" key="1">
    <citation type="journal article" date="2023" name="bioRxiv">
        <title>Scaffold-level genome assemblies of two parasitoid biocontrol wasps reveal the parthenogenesis mechanism and an associated novel virus.</title>
        <authorList>
            <person name="Inwood S."/>
            <person name="Skelly J."/>
            <person name="Guhlin J."/>
            <person name="Harrop T."/>
            <person name="Goldson S."/>
            <person name="Dearden P."/>
        </authorList>
    </citation>
    <scope>NUCLEOTIDE SEQUENCE</scope>
    <source>
        <strain evidence="12">Irish</strain>
        <tissue evidence="12">Whole body</tissue>
    </source>
</reference>
<keyword evidence="4 11" id="KW-0028">Amino-acid biosynthesis</keyword>
<dbReference type="Gene3D" id="3.30.470.10">
    <property type="match status" value="1"/>
</dbReference>
<evidence type="ECO:0000313" key="12">
    <source>
        <dbReference type="EMBL" id="KAK0165299.1"/>
    </source>
</evidence>
<dbReference type="PIRSF" id="PIRSF006468">
    <property type="entry name" value="BCAT1"/>
    <property type="match status" value="1"/>
</dbReference>
<keyword evidence="7 11" id="KW-0100">Branched-chain amino acid biosynthesis</keyword>
<dbReference type="FunFam" id="3.30.470.10:FF:000002">
    <property type="entry name" value="Branched-chain-amino-acid aminotransferase"/>
    <property type="match status" value="1"/>
</dbReference>
<evidence type="ECO:0000256" key="8">
    <source>
        <dbReference type="PIRSR" id="PIRSR006468-1"/>
    </source>
</evidence>
<evidence type="ECO:0000313" key="13">
    <source>
        <dbReference type="Proteomes" id="UP001168990"/>
    </source>
</evidence>
<accession>A0AA39F987</accession>
<evidence type="ECO:0000256" key="4">
    <source>
        <dbReference type="ARBA" id="ARBA00022605"/>
    </source>
</evidence>
<dbReference type="PANTHER" id="PTHR11825">
    <property type="entry name" value="SUBGROUP IIII AMINOTRANSFERASE"/>
    <property type="match status" value="1"/>
</dbReference>
<evidence type="ECO:0000256" key="9">
    <source>
        <dbReference type="RuleBase" id="RU004106"/>
    </source>
</evidence>
<feature type="modified residue" description="N6-(pyridoxal phosphate)lysine" evidence="8">
    <location>
        <position position="245"/>
    </location>
</feature>
<dbReference type="InterPro" id="IPR018300">
    <property type="entry name" value="Aminotrans_IV_CS"/>
</dbReference>
<dbReference type="NCBIfam" id="NF009897">
    <property type="entry name" value="PRK13357.1"/>
    <property type="match status" value="1"/>
</dbReference>
<organism evidence="12 13">
    <name type="scientific">Microctonus aethiopoides</name>
    <dbReference type="NCBI Taxonomy" id="144406"/>
    <lineage>
        <taxon>Eukaryota</taxon>
        <taxon>Metazoa</taxon>
        <taxon>Ecdysozoa</taxon>
        <taxon>Arthropoda</taxon>
        <taxon>Hexapoda</taxon>
        <taxon>Insecta</taxon>
        <taxon>Pterygota</taxon>
        <taxon>Neoptera</taxon>
        <taxon>Endopterygota</taxon>
        <taxon>Hymenoptera</taxon>
        <taxon>Apocrita</taxon>
        <taxon>Ichneumonoidea</taxon>
        <taxon>Braconidae</taxon>
        <taxon>Euphorinae</taxon>
        <taxon>Microctonus</taxon>
    </lineage>
</organism>
<keyword evidence="5 11" id="KW-0808">Transferase</keyword>
<dbReference type="InterPro" id="IPR001544">
    <property type="entry name" value="Aminotrans_IV"/>
</dbReference>
<evidence type="ECO:0000256" key="7">
    <source>
        <dbReference type="ARBA" id="ARBA00023304"/>
    </source>
</evidence>